<proteinExistence type="predicted"/>
<dbReference type="EMBL" id="FOMI01000002">
    <property type="protein sequence ID" value="SFC98047.1"/>
    <property type="molecule type" value="Genomic_DNA"/>
</dbReference>
<dbReference type="OrthoDB" id="1073355at2"/>
<organism evidence="1 2">
    <name type="scientific">Algibacter pectinivorans</name>
    <dbReference type="NCBI Taxonomy" id="870482"/>
    <lineage>
        <taxon>Bacteria</taxon>
        <taxon>Pseudomonadati</taxon>
        <taxon>Bacteroidota</taxon>
        <taxon>Flavobacteriia</taxon>
        <taxon>Flavobacteriales</taxon>
        <taxon>Flavobacteriaceae</taxon>
        <taxon>Algibacter</taxon>
    </lineage>
</organism>
<accession>A0A1I1NKI6</accession>
<sequence>MNITKKPHFVPATYLQFWSVDNIPNGRKSKIYVTDINGSRITSASKTGVARHFYSKTDPNKAEEYFQKFENAWTKLVKELLENKGPKPEILSCLFLLHSSQFLIRNRCFENLSEKERIEIYHNCIETYWTKTIMNNKIGKTHEESLKLIEKNWTCLLIRNKDERFITSDNPTLTLNAKGKNPAIIYIAINPKISLLALSNQVIKLKSNNVTEQDIDYLNNYTIGNCNREVYSNKPLEKESLSKIIEYMKIRPERNSTYNDKTLHLKSYDYPILGMEFSFIE</sequence>
<dbReference type="RefSeq" id="WP_092849609.1">
    <property type="nucleotide sequence ID" value="NZ_FOMI01000002.1"/>
</dbReference>
<name>A0A1I1NKI6_9FLAO</name>
<dbReference type="STRING" id="870482.SAMN04487987_102373"/>
<evidence type="ECO:0000313" key="1">
    <source>
        <dbReference type="EMBL" id="SFC98047.1"/>
    </source>
</evidence>
<dbReference type="InterPro" id="IPR025332">
    <property type="entry name" value="DUF4238"/>
</dbReference>
<dbReference type="AlphaFoldDB" id="A0A1I1NKI6"/>
<keyword evidence="2" id="KW-1185">Reference proteome</keyword>
<dbReference type="Pfam" id="PF14022">
    <property type="entry name" value="DUF4238"/>
    <property type="match status" value="2"/>
</dbReference>
<evidence type="ECO:0008006" key="3">
    <source>
        <dbReference type="Google" id="ProtNLM"/>
    </source>
</evidence>
<evidence type="ECO:0000313" key="2">
    <source>
        <dbReference type="Proteomes" id="UP000199439"/>
    </source>
</evidence>
<dbReference type="Proteomes" id="UP000199439">
    <property type="component" value="Unassembled WGS sequence"/>
</dbReference>
<reference evidence="2" key="1">
    <citation type="submission" date="2016-10" db="EMBL/GenBank/DDBJ databases">
        <authorList>
            <person name="Varghese N."/>
            <person name="Submissions S."/>
        </authorList>
    </citation>
    <scope>NUCLEOTIDE SEQUENCE [LARGE SCALE GENOMIC DNA]</scope>
    <source>
        <strain evidence="2">DSM 25730</strain>
    </source>
</reference>
<gene>
    <name evidence="1" type="ORF">SAMN04487987_102373</name>
</gene>
<protein>
    <recommendedName>
        <fullName evidence="3">DUF4238 domain-containing protein</fullName>
    </recommendedName>
</protein>